<dbReference type="InterPro" id="IPR020843">
    <property type="entry name" value="ER"/>
</dbReference>
<keyword evidence="4 8" id="KW-0560">Oxidoreductase</keyword>
<dbReference type="InterPro" id="IPR013154">
    <property type="entry name" value="ADH-like_N"/>
</dbReference>
<gene>
    <name evidence="8" type="ORF">AVDCRST_MAG64-2229</name>
</gene>
<dbReference type="GO" id="GO:0005829">
    <property type="term" value="C:cytosol"/>
    <property type="evidence" value="ECO:0007669"/>
    <property type="project" value="TreeGrafter"/>
</dbReference>
<evidence type="ECO:0000256" key="4">
    <source>
        <dbReference type="ARBA" id="ARBA00023002"/>
    </source>
</evidence>
<evidence type="ECO:0000256" key="5">
    <source>
        <dbReference type="ARBA" id="ARBA00023027"/>
    </source>
</evidence>
<evidence type="ECO:0000256" key="3">
    <source>
        <dbReference type="ARBA" id="ARBA00022833"/>
    </source>
</evidence>
<dbReference type="InterPro" id="IPR011032">
    <property type="entry name" value="GroES-like_sf"/>
</dbReference>
<dbReference type="InterPro" id="IPR002328">
    <property type="entry name" value="ADH_Zn_CS"/>
</dbReference>
<comment type="cofactor">
    <cofactor evidence="1 6">
        <name>Zn(2+)</name>
        <dbReference type="ChEBI" id="CHEBI:29105"/>
    </cofactor>
</comment>
<dbReference type="Gene3D" id="3.90.180.10">
    <property type="entry name" value="Medium-chain alcohol dehydrogenases, catalytic domain"/>
    <property type="match status" value="1"/>
</dbReference>
<dbReference type="SUPFAM" id="SSF51735">
    <property type="entry name" value="NAD(P)-binding Rossmann-fold domains"/>
    <property type="match status" value="1"/>
</dbReference>
<evidence type="ECO:0000256" key="2">
    <source>
        <dbReference type="ARBA" id="ARBA00022723"/>
    </source>
</evidence>
<feature type="domain" description="Enoyl reductase (ER)" evidence="7">
    <location>
        <begin position="10"/>
        <end position="362"/>
    </location>
</feature>
<dbReference type="GO" id="GO:0008270">
    <property type="term" value="F:zinc ion binding"/>
    <property type="evidence" value="ECO:0007669"/>
    <property type="project" value="InterPro"/>
</dbReference>
<name>A0A6J4PEE3_9BACT</name>
<dbReference type="PANTHER" id="PTHR43880:SF12">
    <property type="entry name" value="ALCOHOL DEHYDROGENASE CLASS-3"/>
    <property type="match status" value="1"/>
</dbReference>
<dbReference type="Gene3D" id="3.40.50.720">
    <property type="entry name" value="NAD(P)-binding Rossmann-like Domain"/>
    <property type="match status" value="1"/>
</dbReference>
<evidence type="ECO:0000313" key="8">
    <source>
        <dbReference type="EMBL" id="CAA9408590.1"/>
    </source>
</evidence>
<reference evidence="8" key="1">
    <citation type="submission" date="2020-02" db="EMBL/GenBank/DDBJ databases">
        <authorList>
            <person name="Meier V. D."/>
        </authorList>
    </citation>
    <scope>NUCLEOTIDE SEQUENCE</scope>
    <source>
        <strain evidence="8">AVDCRST_MAG64</strain>
    </source>
</reference>
<keyword evidence="5" id="KW-0520">NAD</keyword>
<dbReference type="SUPFAM" id="SSF50129">
    <property type="entry name" value="GroES-like"/>
    <property type="match status" value="2"/>
</dbReference>
<proteinExistence type="inferred from homology"/>
<dbReference type="EMBL" id="CADCUQ010000485">
    <property type="protein sequence ID" value="CAA9408590.1"/>
    <property type="molecule type" value="Genomic_DNA"/>
</dbReference>
<comment type="similarity">
    <text evidence="6">Belongs to the zinc-containing alcohol dehydrogenase family.</text>
</comment>
<keyword evidence="3 6" id="KW-0862">Zinc</keyword>
<dbReference type="GO" id="GO:0051903">
    <property type="term" value="F:S-(hydroxymethyl)glutathione dehydrogenase [NAD(P)+] activity"/>
    <property type="evidence" value="ECO:0007669"/>
    <property type="project" value="UniProtKB-EC"/>
</dbReference>
<organism evidence="8">
    <name type="scientific">uncultured Phycisphaerae bacterium</name>
    <dbReference type="NCBI Taxonomy" id="904963"/>
    <lineage>
        <taxon>Bacteria</taxon>
        <taxon>Pseudomonadati</taxon>
        <taxon>Planctomycetota</taxon>
        <taxon>Phycisphaerae</taxon>
        <taxon>environmental samples</taxon>
    </lineage>
</organism>
<dbReference type="Pfam" id="PF08240">
    <property type="entry name" value="ADH_N"/>
    <property type="match status" value="1"/>
</dbReference>
<evidence type="ECO:0000256" key="1">
    <source>
        <dbReference type="ARBA" id="ARBA00001947"/>
    </source>
</evidence>
<dbReference type="EC" id="1.1.1.284" evidence="8"/>
<dbReference type="AlphaFoldDB" id="A0A6J4PEE3"/>
<sequence>MKSPAAVLFEPNARLHVVDVDVEPPRAGEVLVEMAAGGVCHSDLHVMRGELDAPTPAVLGHEGAGVVAEVGAGVTSVAPGDHVIPLWRLSCGCCPFCTGGRPALCPAGTTVRNTGLLPDGTTRFSLDGRPIKMYAGVSTFSRYTVIPEKALLKVPADVPLPLAALLGCAVVTGFGAVVNAARVTPGKTVAVFGTGGVGLNVVRAAALAGAATIVAVDLHEAKLREAASFGATHAVNAASHADPAGAVREVTGGTGVDFAFDVVGAPRVTRQAYDALARRGTLVVVGIAPAGQEVALPMTSLMYEERTVTGSLYGSGDPRADILKLVDLHRAGKLKLDALLTRTYPLAEINEAYDALERGEVLRSTVEFKEKG</sequence>
<protein>
    <submittedName>
        <fullName evidence="8">S-(Hydroxymethyl)glutathione dehydrogenase</fullName>
        <ecNumber evidence="8">1.1.1.284</ecNumber>
    </submittedName>
</protein>
<dbReference type="InterPro" id="IPR013149">
    <property type="entry name" value="ADH-like_C"/>
</dbReference>
<dbReference type="Pfam" id="PF00107">
    <property type="entry name" value="ADH_zinc_N"/>
    <property type="match status" value="1"/>
</dbReference>
<evidence type="ECO:0000256" key="6">
    <source>
        <dbReference type="RuleBase" id="RU361277"/>
    </source>
</evidence>
<evidence type="ECO:0000259" key="7">
    <source>
        <dbReference type="SMART" id="SM00829"/>
    </source>
</evidence>
<dbReference type="CDD" id="cd08279">
    <property type="entry name" value="Zn_ADH_class_III"/>
    <property type="match status" value="1"/>
</dbReference>
<dbReference type="PROSITE" id="PS00059">
    <property type="entry name" value="ADH_ZINC"/>
    <property type="match status" value="1"/>
</dbReference>
<dbReference type="SMART" id="SM00829">
    <property type="entry name" value="PKS_ER"/>
    <property type="match status" value="1"/>
</dbReference>
<dbReference type="PANTHER" id="PTHR43880">
    <property type="entry name" value="ALCOHOL DEHYDROGENASE"/>
    <property type="match status" value="1"/>
</dbReference>
<accession>A0A6J4PEE3</accession>
<dbReference type="GO" id="GO:0046294">
    <property type="term" value="P:formaldehyde catabolic process"/>
    <property type="evidence" value="ECO:0007669"/>
    <property type="project" value="TreeGrafter"/>
</dbReference>
<dbReference type="InterPro" id="IPR036291">
    <property type="entry name" value="NAD(P)-bd_dom_sf"/>
</dbReference>
<keyword evidence="2 6" id="KW-0479">Metal-binding</keyword>
<dbReference type="FunFam" id="3.40.50.720:FF:000003">
    <property type="entry name" value="S-(hydroxymethyl)glutathione dehydrogenase"/>
    <property type="match status" value="1"/>
</dbReference>